<dbReference type="InterPro" id="IPR029056">
    <property type="entry name" value="Ribokinase-like"/>
</dbReference>
<dbReference type="GO" id="GO:0009229">
    <property type="term" value="P:thiamine diphosphate biosynthetic process"/>
    <property type="evidence" value="ECO:0007669"/>
    <property type="project" value="UniProtKB-UniPathway"/>
</dbReference>
<evidence type="ECO:0000313" key="4">
    <source>
        <dbReference type="Proteomes" id="UP000294480"/>
    </source>
</evidence>
<dbReference type="InterPro" id="IPR013749">
    <property type="entry name" value="PM/HMP-P_kinase-1"/>
</dbReference>
<dbReference type="Pfam" id="PF08543">
    <property type="entry name" value="Phos_pyr_kin"/>
    <property type="match status" value="1"/>
</dbReference>
<dbReference type="AlphaFoldDB" id="A0A4R6YBQ9"/>
<accession>A0A4R6YBQ9</accession>
<feature type="domain" description="Pyridoxamine kinase/Phosphomethylpyrimidine kinase" evidence="2">
    <location>
        <begin position="13"/>
        <end position="262"/>
    </location>
</feature>
<organism evidence="3 4">
    <name type="scientific">Hydromonas duriensis</name>
    <dbReference type="NCBI Taxonomy" id="1527608"/>
    <lineage>
        <taxon>Bacteria</taxon>
        <taxon>Pseudomonadati</taxon>
        <taxon>Pseudomonadota</taxon>
        <taxon>Betaproteobacteria</taxon>
        <taxon>Burkholderiales</taxon>
        <taxon>Burkholderiaceae</taxon>
        <taxon>Hydromonas</taxon>
    </lineage>
</organism>
<dbReference type="GO" id="GO:0005829">
    <property type="term" value="C:cytosol"/>
    <property type="evidence" value="ECO:0007669"/>
    <property type="project" value="TreeGrafter"/>
</dbReference>
<evidence type="ECO:0000313" key="3">
    <source>
        <dbReference type="EMBL" id="TDR32998.1"/>
    </source>
</evidence>
<gene>
    <name evidence="3" type="ORF">DFR44_10147</name>
</gene>
<dbReference type="SUPFAM" id="SSF53613">
    <property type="entry name" value="Ribokinase-like"/>
    <property type="match status" value="1"/>
</dbReference>
<dbReference type="PANTHER" id="PTHR20858:SF17">
    <property type="entry name" value="HYDROXYMETHYLPYRIMIDINE_PHOSPHOMETHYLPYRIMIDINE KINASE THI20-RELATED"/>
    <property type="match status" value="1"/>
</dbReference>
<reference evidence="3 4" key="1">
    <citation type="submission" date="2019-03" db="EMBL/GenBank/DDBJ databases">
        <title>Genomic Encyclopedia of Type Strains, Phase IV (KMG-IV): sequencing the most valuable type-strain genomes for metagenomic binning, comparative biology and taxonomic classification.</title>
        <authorList>
            <person name="Goeker M."/>
        </authorList>
    </citation>
    <scope>NUCLEOTIDE SEQUENCE [LARGE SCALE GENOMIC DNA]</scope>
    <source>
        <strain evidence="3 4">DSM 102852</strain>
    </source>
</reference>
<keyword evidence="3" id="KW-0418">Kinase</keyword>
<name>A0A4R6YBQ9_9BURK</name>
<dbReference type="Gene3D" id="3.40.1190.20">
    <property type="match status" value="1"/>
</dbReference>
<dbReference type="UniPathway" id="UPA00060">
    <property type="reaction ID" value="UER00138"/>
</dbReference>
<dbReference type="PANTHER" id="PTHR20858">
    <property type="entry name" value="PHOSPHOMETHYLPYRIMIDINE KINASE"/>
    <property type="match status" value="1"/>
</dbReference>
<evidence type="ECO:0000256" key="1">
    <source>
        <dbReference type="SAM" id="MobiDB-lite"/>
    </source>
</evidence>
<dbReference type="EMBL" id="SNZE01000001">
    <property type="protein sequence ID" value="TDR32998.1"/>
    <property type="molecule type" value="Genomic_DNA"/>
</dbReference>
<evidence type="ECO:0000259" key="2">
    <source>
        <dbReference type="Pfam" id="PF08543"/>
    </source>
</evidence>
<dbReference type="OrthoDB" id="9810880at2"/>
<sequence>MSYPIVLSFNAHDPTGGAGIAGDVVTCASLETSAFTVPTALLTGDFSQLDAVCPLDADWIDDQARTLLEDSVIHAIKIGVLPDINMVRVIAEIISDYPQLPVILAPSILVADDDEENDADEILRAIHELIIPNTHLLITQKPLLAQLAEIKHDFSNLKQHAPDAVSRAHAQAILGMGCEFVLLTDAYAPDPQVVHQLFHADGLLRSDTTSRLTDSFLGANTTLSAAITALIAHSQPTPQAVGEALEFTWQTLKKGIKMGMGKKIPDRFYWTREGEEDAEPQTKSIGKRPTPSPSTLQ</sequence>
<feature type="region of interest" description="Disordered" evidence="1">
    <location>
        <begin position="271"/>
        <end position="297"/>
    </location>
</feature>
<dbReference type="Proteomes" id="UP000294480">
    <property type="component" value="Unassembled WGS sequence"/>
</dbReference>
<protein>
    <submittedName>
        <fullName evidence="3">Hydroxymethylpyrimidine/phosphomethylpyrimidine kinase</fullName>
    </submittedName>
</protein>
<keyword evidence="4" id="KW-1185">Reference proteome</keyword>
<proteinExistence type="predicted"/>
<keyword evidence="3" id="KW-0808">Transferase</keyword>
<dbReference type="GO" id="GO:0009228">
    <property type="term" value="P:thiamine biosynthetic process"/>
    <property type="evidence" value="ECO:0007669"/>
    <property type="project" value="TreeGrafter"/>
</dbReference>
<dbReference type="GO" id="GO:0008902">
    <property type="term" value="F:hydroxymethylpyrimidine kinase activity"/>
    <property type="evidence" value="ECO:0007669"/>
    <property type="project" value="TreeGrafter"/>
</dbReference>
<comment type="caution">
    <text evidence="3">The sequence shown here is derived from an EMBL/GenBank/DDBJ whole genome shotgun (WGS) entry which is preliminary data.</text>
</comment>
<dbReference type="RefSeq" id="WP_133618697.1">
    <property type="nucleotide sequence ID" value="NZ_SNZE01000001.1"/>
</dbReference>
<dbReference type="GO" id="GO:0008972">
    <property type="term" value="F:phosphomethylpyrimidine kinase activity"/>
    <property type="evidence" value="ECO:0007669"/>
    <property type="project" value="TreeGrafter"/>
</dbReference>